<sequence length="105" mass="11770">MMRKVKMMRLPDLPVSVSSSTKVVKGLKEKGGWGVDGVCYVVTKKKGWLTPLIPRARYKEERVVDGDGIVLDILKCLMVGKLDQLQMSCCGSWDVLAQMTRNKQL</sequence>
<evidence type="ECO:0000313" key="1">
    <source>
        <dbReference type="EMBL" id="KAD3640151.1"/>
    </source>
</evidence>
<evidence type="ECO:0000313" key="2">
    <source>
        <dbReference type="Proteomes" id="UP000326396"/>
    </source>
</evidence>
<reference evidence="1 2" key="1">
    <citation type="submission" date="2019-05" db="EMBL/GenBank/DDBJ databases">
        <title>Mikania micrantha, genome provides insights into the molecular mechanism of rapid growth.</title>
        <authorList>
            <person name="Liu B."/>
        </authorList>
    </citation>
    <scope>NUCLEOTIDE SEQUENCE [LARGE SCALE GENOMIC DNA]</scope>
    <source>
        <strain evidence="1">NLD-2019</strain>
        <tissue evidence="1">Leaf</tissue>
    </source>
</reference>
<comment type="caution">
    <text evidence="1">The sequence shown here is derived from an EMBL/GenBank/DDBJ whole genome shotgun (WGS) entry which is preliminary data.</text>
</comment>
<name>A0A5N6MIL7_9ASTR</name>
<protein>
    <submittedName>
        <fullName evidence="1">Uncharacterized protein</fullName>
    </submittedName>
</protein>
<proteinExistence type="predicted"/>
<dbReference type="EMBL" id="SZYD01000015">
    <property type="protein sequence ID" value="KAD3640151.1"/>
    <property type="molecule type" value="Genomic_DNA"/>
</dbReference>
<dbReference type="Proteomes" id="UP000326396">
    <property type="component" value="Linkage Group LG5"/>
</dbReference>
<organism evidence="1 2">
    <name type="scientific">Mikania micrantha</name>
    <name type="common">bitter vine</name>
    <dbReference type="NCBI Taxonomy" id="192012"/>
    <lineage>
        <taxon>Eukaryota</taxon>
        <taxon>Viridiplantae</taxon>
        <taxon>Streptophyta</taxon>
        <taxon>Embryophyta</taxon>
        <taxon>Tracheophyta</taxon>
        <taxon>Spermatophyta</taxon>
        <taxon>Magnoliopsida</taxon>
        <taxon>eudicotyledons</taxon>
        <taxon>Gunneridae</taxon>
        <taxon>Pentapetalae</taxon>
        <taxon>asterids</taxon>
        <taxon>campanulids</taxon>
        <taxon>Asterales</taxon>
        <taxon>Asteraceae</taxon>
        <taxon>Asteroideae</taxon>
        <taxon>Heliantheae alliance</taxon>
        <taxon>Eupatorieae</taxon>
        <taxon>Mikania</taxon>
    </lineage>
</organism>
<gene>
    <name evidence="1" type="ORF">E3N88_29374</name>
</gene>
<keyword evidence="2" id="KW-1185">Reference proteome</keyword>
<accession>A0A5N6MIL7</accession>
<dbReference type="AlphaFoldDB" id="A0A5N6MIL7"/>